<accession>A0A841RH17</accession>
<protein>
    <submittedName>
        <fullName evidence="1">Uncharacterized protein</fullName>
    </submittedName>
</protein>
<evidence type="ECO:0000313" key="2">
    <source>
        <dbReference type="Proteomes" id="UP000587760"/>
    </source>
</evidence>
<dbReference type="RefSeq" id="WP_184748313.1">
    <property type="nucleotide sequence ID" value="NZ_JACHGJ010000009.1"/>
</dbReference>
<reference evidence="1 2" key="1">
    <citation type="submission" date="2020-08" db="EMBL/GenBank/DDBJ databases">
        <title>Genomic Encyclopedia of Type Strains, Phase IV (KMG-IV): sequencing the most valuable type-strain genomes for metagenomic binning, comparative biology and taxonomic classification.</title>
        <authorList>
            <person name="Goeker M."/>
        </authorList>
    </citation>
    <scope>NUCLEOTIDE SEQUENCE [LARGE SCALE GENOMIC DNA]</scope>
    <source>
        <strain evidence="1 2">DSM 2461</strain>
    </source>
</reference>
<organism evidence="1 2">
    <name type="scientific">Spirochaeta isovalerica</name>
    <dbReference type="NCBI Taxonomy" id="150"/>
    <lineage>
        <taxon>Bacteria</taxon>
        <taxon>Pseudomonadati</taxon>
        <taxon>Spirochaetota</taxon>
        <taxon>Spirochaetia</taxon>
        <taxon>Spirochaetales</taxon>
        <taxon>Spirochaetaceae</taxon>
        <taxon>Spirochaeta</taxon>
    </lineage>
</organism>
<name>A0A841RH17_9SPIO</name>
<sequence length="206" mass="23510">MVLMKKFFKSKDDDYENMSVVTGSMRLVLKGLSKGMIPHENYTEDQILDFCRSLIENQAPDGSWPVYKDKYAESISEEDKIDFLYFPTQIACAVLSYVKQNFSSSSKLGNLDEALSAGLRFSVSRNLEGYGFNSPFQKIESLHIFIEGSVIELLNSDPRICPSCYNRLIEIKEDLIETLEKGETAMEYGGDYREQYELVLKGLENI</sequence>
<keyword evidence="2" id="KW-1185">Reference proteome</keyword>
<gene>
    <name evidence="1" type="ORF">HNR50_003767</name>
</gene>
<dbReference type="AlphaFoldDB" id="A0A841RH17"/>
<evidence type="ECO:0000313" key="1">
    <source>
        <dbReference type="EMBL" id="MBB6482079.1"/>
    </source>
</evidence>
<dbReference type="EMBL" id="JACHGJ010000009">
    <property type="protein sequence ID" value="MBB6482079.1"/>
    <property type="molecule type" value="Genomic_DNA"/>
</dbReference>
<proteinExistence type="predicted"/>
<dbReference type="Proteomes" id="UP000587760">
    <property type="component" value="Unassembled WGS sequence"/>
</dbReference>
<comment type="caution">
    <text evidence="1">The sequence shown here is derived from an EMBL/GenBank/DDBJ whole genome shotgun (WGS) entry which is preliminary data.</text>
</comment>